<dbReference type="RefSeq" id="XP_029717214.2">
    <property type="nucleotide sequence ID" value="XM_029861354.2"/>
</dbReference>
<reference evidence="8" key="1">
    <citation type="journal article" date="2015" name="Proc. Natl. Acad. Sci. U.S.A.">
        <title>Genome sequence of the Asian Tiger mosquito, Aedes albopictus, reveals insights into its biology, genetics, and evolution.</title>
        <authorList>
            <person name="Chen X.G."/>
            <person name="Jiang X."/>
            <person name="Gu J."/>
            <person name="Xu M."/>
            <person name="Wu Y."/>
            <person name="Deng Y."/>
            <person name="Zhang C."/>
            <person name="Bonizzoni M."/>
            <person name="Dermauw W."/>
            <person name="Vontas J."/>
            <person name="Armbruster P."/>
            <person name="Huang X."/>
            <person name="Yang Y."/>
            <person name="Zhang H."/>
            <person name="He W."/>
            <person name="Peng H."/>
            <person name="Liu Y."/>
            <person name="Wu K."/>
            <person name="Chen J."/>
            <person name="Lirakis M."/>
            <person name="Topalis P."/>
            <person name="Van Leeuwen T."/>
            <person name="Hall A.B."/>
            <person name="Jiang X."/>
            <person name="Thorpe C."/>
            <person name="Mueller R.L."/>
            <person name="Sun C."/>
            <person name="Waterhouse R.M."/>
            <person name="Yan G."/>
            <person name="Tu Z.J."/>
            <person name="Fang X."/>
            <person name="James A.A."/>
        </authorList>
    </citation>
    <scope>NUCLEOTIDE SEQUENCE [LARGE SCALE GENOMIC DNA]</scope>
    <source>
        <strain evidence="8">Foshan</strain>
    </source>
</reference>
<keyword evidence="4 5" id="KW-0342">GTP-binding</keyword>
<dbReference type="NCBIfam" id="TIGR00231">
    <property type="entry name" value="small_GTP"/>
    <property type="match status" value="1"/>
</dbReference>
<reference evidence="7" key="2">
    <citation type="submission" date="2025-05" db="UniProtKB">
        <authorList>
            <consortium name="EnsemblMetazoa"/>
        </authorList>
    </citation>
    <scope>IDENTIFICATION</scope>
    <source>
        <strain evidence="7">Foshan</strain>
    </source>
</reference>
<evidence type="ECO:0000256" key="2">
    <source>
        <dbReference type="ARBA" id="ARBA00022694"/>
    </source>
</evidence>
<name>A0ABM2A0I0_AEDAL</name>
<dbReference type="Proteomes" id="UP000069940">
    <property type="component" value="Unassembled WGS sequence"/>
</dbReference>
<evidence type="ECO:0000313" key="8">
    <source>
        <dbReference type="Proteomes" id="UP000069940"/>
    </source>
</evidence>
<keyword evidence="2 5" id="KW-0819">tRNA processing</keyword>
<proteinExistence type="inferred from homology"/>
<dbReference type="InterPro" id="IPR025867">
    <property type="entry name" value="MnmE_helical"/>
</dbReference>
<dbReference type="SUPFAM" id="SSF116878">
    <property type="entry name" value="TrmE connector domain"/>
    <property type="match status" value="1"/>
</dbReference>
<comment type="similarity">
    <text evidence="1 5">Belongs to the TRAFAC class TrmE-Era-EngA-EngB-Septin-like GTPase superfamily. TrmE GTPase family.</text>
</comment>
<evidence type="ECO:0000256" key="3">
    <source>
        <dbReference type="ARBA" id="ARBA00022741"/>
    </source>
</evidence>
<dbReference type="PANTHER" id="PTHR42714">
    <property type="entry name" value="TRNA MODIFICATION GTPASE GTPBP3"/>
    <property type="match status" value="1"/>
</dbReference>
<dbReference type="InterPro" id="IPR027266">
    <property type="entry name" value="TrmE/GcvT-like"/>
</dbReference>
<dbReference type="GeneID" id="115260393"/>
<dbReference type="Pfam" id="PF12631">
    <property type="entry name" value="MnmE_helical"/>
    <property type="match status" value="1"/>
</dbReference>
<dbReference type="PROSITE" id="PS51709">
    <property type="entry name" value="G_TRME"/>
    <property type="match status" value="1"/>
</dbReference>
<dbReference type="Pfam" id="PF01926">
    <property type="entry name" value="MMR_HSR1"/>
    <property type="match status" value="1"/>
</dbReference>
<dbReference type="InterPro" id="IPR027368">
    <property type="entry name" value="MnmE_dom2"/>
</dbReference>
<dbReference type="EnsemblMetazoa" id="AALFPA23_023319.R34681">
    <property type="protein sequence ID" value="AALFPA23_023319.P34681"/>
    <property type="gene ID" value="AALFPA23_023319"/>
</dbReference>
<dbReference type="InterPro" id="IPR018948">
    <property type="entry name" value="GTP-bd_TrmE_N"/>
</dbReference>
<dbReference type="InterPro" id="IPR027417">
    <property type="entry name" value="P-loop_NTPase"/>
</dbReference>
<dbReference type="InterPro" id="IPR005225">
    <property type="entry name" value="Small_GTP-bd"/>
</dbReference>
<dbReference type="HAMAP" id="MF_00379">
    <property type="entry name" value="GTPase_MnmE"/>
    <property type="match status" value="1"/>
</dbReference>
<dbReference type="InterPro" id="IPR031168">
    <property type="entry name" value="G_TrmE"/>
</dbReference>
<evidence type="ECO:0000256" key="1">
    <source>
        <dbReference type="ARBA" id="ARBA00011043"/>
    </source>
</evidence>
<accession>A0ABM2A0I0</accession>
<evidence type="ECO:0000256" key="5">
    <source>
        <dbReference type="RuleBase" id="RU003313"/>
    </source>
</evidence>
<dbReference type="EnsemblMetazoa" id="AALFPA23_023319.R34682">
    <property type="protein sequence ID" value="AALFPA23_023319.P34682"/>
    <property type="gene ID" value="AALFPA23_023319"/>
</dbReference>
<dbReference type="InterPro" id="IPR006073">
    <property type="entry name" value="GTP-bd"/>
</dbReference>
<sequence length="493" mass="54457">MLSRVNPTLLHSVRRWYSSGKATIFGLSSGSGKCGVAVLRVSGEGCREVMMAKTQSVTLPEPRKAVLRRIFHSKTAEMIDKGLMLWFSGPNSFTGEDSVEFHIHGGVAVISAMYDSLGSIDGVRLAEPGEFTKRAFYAGKMDLTEVEGLADLIEAETEAQRKQAMLQANGELSKVYNQLRTRLLKCIASIEAYIDFAEDQDVGDDVFESVRSDVASIIVDAKAHLNDDRRGERLRSGVRTVIIGAPNVGKSSFVNLLSNRKVSIVTNVAGTTRDIIESHHDIGGYPVILADTAGLRTETSDIIEHEGIARAKDYLTEADLVVLVIDASNLQKYLKSSNMRFDGYLDHYVTSLGFKGNTIRDSNCMIIINKVDLLTSESREALNRVESLSFLSCQTGEGLQSVLTKLTENLEHLCGNPSRESPNISQQRYRHHLKACVQYLEKYYAYLSHGPNPDLAIATQYLRNAVRCIGMITGNVDTEEILDVIFRSFCIGK</sequence>
<keyword evidence="8" id="KW-1185">Reference proteome</keyword>
<dbReference type="SUPFAM" id="SSF52540">
    <property type="entry name" value="P-loop containing nucleoside triphosphate hydrolases"/>
    <property type="match status" value="1"/>
</dbReference>
<evidence type="ECO:0000259" key="6">
    <source>
        <dbReference type="PROSITE" id="PS51709"/>
    </source>
</evidence>
<evidence type="ECO:0000313" key="7">
    <source>
        <dbReference type="EnsemblMetazoa" id="AALFPA23_023319.P34681"/>
    </source>
</evidence>
<organism evidence="7 8">
    <name type="scientific">Aedes albopictus</name>
    <name type="common">Asian tiger mosquito</name>
    <name type="synonym">Stegomyia albopicta</name>
    <dbReference type="NCBI Taxonomy" id="7160"/>
    <lineage>
        <taxon>Eukaryota</taxon>
        <taxon>Metazoa</taxon>
        <taxon>Ecdysozoa</taxon>
        <taxon>Arthropoda</taxon>
        <taxon>Hexapoda</taxon>
        <taxon>Insecta</taxon>
        <taxon>Pterygota</taxon>
        <taxon>Neoptera</taxon>
        <taxon>Endopterygota</taxon>
        <taxon>Diptera</taxon>
        <taxon>Nematocera</taxon>
        <taxon>Culicoidea</taxon>
        <taxon>Culicidae</taxon>
        <taxon>Culicinae</taxon>
        <taxon>Aedini</taxon>
        <taxon>Aedes</taxon>
        <taxon>Stegomyia</taxon>
    </lineage>
</organism>
<dbReference type="CDD" id="cd04164">
    <property type="entry name" value="trmE"/>
    <property type="match status" value="1"/>
</dbReference>
<evidence type="ECO:0000256" key="4">
    <source>
        <dbReference type="ARBA" id="ARBA00023134"/>
    </source>
</evidence>
<dbReference type="InterPro" id="IPR004520">
    <property type="entry name" value="GTPase_MnmE"/>
</dbReference>
<dbReference type="Gene3D" id="1.20.120.430">
    <property type="entry name" value="tRNA modification GTPase MnmE domain 2"/>
    <property type="match status" value="1"/>
</dbReference>
<protein>
    <recommendedName>
        <fullName evidence="6">TrmE-type G domain-containing protein</fullName>
    </recommendedName>
</protein>
<dbReference type="Gene3D" id="3.30.1360.120">
    <property type="entry name" value="Probable tRNA modification gtpase trme, domain 1"/>
    <property type="match status" value="1"/>
</dbReference>
<feature type="domain" description="TrmE-type G" evidence="6">
    <location>
        <begin position="237"/>
        <end position="411"/>
    </location>
</feature>
<dbReference type="Gene3D" id="3.40.50.300">
    <property type="entry name" value="P-loop containing nucleotide triphosphate hydrolases"/>
    <property type="match status" value="1"/>
</dbReference>
<dbReference type="NCBIfam" id="TIGR00450">
    <property type="entry name" value="mnmE_trmE_thdF"/>
    <property type="match status" value="1"/>
</dbReference>
<dbReference type="CDD" id="cd14858">
    <property type="entry name" value="TrmE_N"/>
    <property type="match status" value="1"/>
</dbReference>
<keyword evidence="3 5" id="KW-0547">Nucleotide-binding</keyword>
<dbReference type="RefSeq" id="XP_029717213.2">
    <property type="nucleotide sequence ID" value="XM_029861353.2"/>
</dbReference>
<dbReference type="NCBIfam" id="NF003661">
    <property type="entry name" value="PRK05291.1-3"/>
    <property type="match status" value="1"/>
</dbReference>
<dbReference type="Pfam" id="PF10396">
    <property type="entry name" value="TrmE_N"/>
    <property type="match status" value="1"/>
</dbReference>
<dbReference type="PANTHER" id="PTHR42714:SF2">
    <property type="entry name" value="TRNA MODIFICATION GTPASE GTPBP3, MITOCHONDRIAL"/>
    <property type="match status" value="1"/>
</dbReference>